<dbReference type="PANTHER" id="PTHR11573:SF6">
    <property type="entry name" value="RIBONUCLEOSIDE-DIPHOSPHATE REDUCTASE LARGE SUBUNIT"/>
    <property type="match status" value="1"/>
</dbReference>
<evidence type="ECO:0000256" key="1">
    <source>
        <dbReference type="ARBA" id="ARBA00010406"/>
    </source>
</evidence>
<proteinExistence type="inferred from homology"/>
<dbReference type="InterPro" id="IPR013509">
    <property type="entry name" value="RNR_lsu_N"/>
</dbReference>
<comment type="function">
    <text evidence="6">Provides the precursors necessary for DNA synthesis. Catalyzes the biosynthesis of deoxyribonucleotides from the corresponding ribonucleotides.</text>
</comment>
<dbReference type="SUPFAM" id="SSF48168">
    <property type="entry name" value="R1 subunit of ribonucleotide reductase, N-terminal domain"/>
    <property type="match status" value="1"/>
</dbReference>
<dbReference type="PROSITE" id="PS00089">
    <property type="entry name" value="RIBORED_LARGE"/>
    <property type="match status" value="1"/>
</dbReference>
<comment type="catalytic activity">
    <reaction evidence="5 6">
        <text>a 2'-deoxyribonucleoside 5'-diphosphate + [thioredoxin]-disulfide + H2O = a ribonucleoside 5'-diphosphate + [thioredoxin]-dithiol</text>
        <dbReference type="Rhea" id="RHEA:23252"/>
        <dbReference type="Rhea" id="RHEA-COMP:10698"/>
        <dbReference type="Rhea" id="RHEA-COMP:10700"/>
        <dbReference type="ChEBI" id="CHEBI:15377"/>
        <dbReference type="ChEBI" id="CHEBI:29950"/>
        <dbReference type="ChEBI" id="CHEBI:50058"/>
        <dbReference type="ChEBI" id="CHEBI:57930"/>
        <dbReference type="ChEBI" id="CHEBI:73316"/>
        <dbReference type="EC" id="1.17.4.1"/>
    </reaction>
</comment>
<dbReference type="NCBIfam" id="TIGR02506">
    <property type="entry name" value="NrdE_NrdA"/>
    <property type="match status" value="1"/>
</dbReference>
<dbReference type="InterPro" id="IPR013346">
    <property type="entry name" value="NrdE_NrdA_C"/>
</dbReference>
<dbReference type="EC" id="1.17.4.1" evidence="2 6"/>
<organism evidence="8 9">
    <name type="scientific">Lentibacillus halophilus</name>
    <dbReference type="NCBI Taxonomy" id="295065"/>
    <lineage>
        <taxon>Bacteria</taxon>
        <taxon>Bacillati</taxon>
        <taxon>Bacillota</taxon>
        <taxon>Bacilli</taxon>
        <taxon>Bacillales</taxon>
        <taxon>Bacillaceae</taxon>
        <taxon>Lentibacillus</taxon>
    </lineage>
</organism>
<dbReference type="InterPro" id="IPR000788">
    <property type="entry name" value="RNR_lg_C"/>
</dbReference>
<dbReference type="CDD" id="cd01679">
    <property type="entry name" value="RNR_I"/>
    <property type="match status" value="1"/>
</dbReference>
<name>A0ABN0Z7Q8_9BACI</name>
<dbReference type="Proteomes" id="UP001501459">
    <property type="component" value="Unassembled WGS sequence"/>
</dbReference>
<evidence type="ECO:0000256" key="3">
    <source>
        <dbReference type="ARBA" id="ARBA00023002"/>
    </source>
</evidence>
<evidence type="ECO:0000256" key="6">
    <source>
        <dbReference type="RuleBase" id="RU003410"/>
    </source>
</evidence>
<evidence type="ECO:0000256" key="4">
    <source>
        <dbReference type="ARBA" id="ARBA00023116"/>
    </source>
</evidence>
<sequence length="736" mass="84223">MTTAVTDQWTRLLDEATLGLNADKEPLLEKIHKADTAVTTDDVMKWALEHIDEANPDWTFVASRVYLHTLYEAAAANRGYDASERYGDFHQLIQTLTEKGIYTEALLEKYTKDDIEYFSQIIVPERDLQFNYLGLFTLATRYLAGDHEKNIYELPQERWMIIAMHLMQDEDPANRSQYVAEAYWALSNLYMTVATPTMTNAGKTHGQLSSCFIDTVDDSLQSIYDSNTAIAKLSKNGGGIGVYMGKIRSRGSSIKGFKGMSSGVVPWIKQLNNTAVSVDQLGTRKGAIAIYLDVWHADIEGFLDLKLNNGDERMRAHDIFTGVSLPDYFMEQVEQRGDWYLFDPHEVREVMGYSLEDFYDEEKGSGSFRERYLECVASDKLSKRVVPAIDIMKRIMKSQLESGTPFMFYRDEVNRQNNNPHEGMIYCSNLCTEITQNQSPTEFLEEMTEEDGTIVQKYKPGDYVVCNLSSINLGRAVPEDVLERLIRIQVRMLDNVIDINTLPLTQTQMTNRKYRAIGLGTFGWHHLLAKEQISWESEEAVTYADQLYEKIAYWTIQSSMELSQEKGSYPVFSGSKWDSGQYFTDKGYTGEDWEALKQDVATHGIRNGYLMAVAPNSSTSMIAGSTASIDPVFHPFYFEEKKDFKIPFTAPELNPETYPFYRRSAYIVDQRWSIRQNAARQKHVDQSISFNIYVPHTIKASVLLDVHLQAWQEGLKTTYYVRSTANDVEECEWCES</sequence>
<dbReference type="NCBIfam" id="NF006665">
    <property type="entry name" value="PRK09209.1"/>
    <property type="match status" value="1"/>
</dbReference>
<comment type="caution">
    <text evidence="8">The sequence shown here is derived from an EMBL/GenBank/DDBJ whole genome shotgun (WGS) entry which is preliminary data.</text>
</comment>
<dbReference type="Pfam" id="PF00317">
    <property type="entry name" value="Ribonuc_red_lgN"/>
    <property type="match status" value="1"/>
</dbReference>
<dbReference type="InterPro" id="IPR008926">
    <property type="entry name" value="RNR_R1-su_N"/>
</dbReference>
<keyword evidence="3 6" id="KW-0560">Oxidoreductase</keyword>
<keyword evidence="4 6" id="KW-0215">Deoxyribonucleotide synthesis</keyword>
<comment type="similarity">
    <text evidence="1 6">Belongs to the ribonucleoside diphosphate reductase large chain family.</text>
</comment>
<dbReference type="PRINTS" id="PR01183">
    <property type="entry name" value="RIBORDTASEM1"/>
</dbReference>
<dbReference type="PANTHER" id="PTHR11573">
    <property type="entry name" value="RIBONUCLEOSIDE-DIPHOSPHATE REDUCTASE LARGE CHAIN"/>
    <property type="match status" value="1"/>
</dbReference>
<evidence type="ECO:0000313" key="8">
    <source>
        <dbReference type="EMBL" id="GAA0437713.1"/>
    </source>
</evidence>
<evidence type="ECO:0000256" key="5">
    <source>
        <dbReference type="ARBA" id="ARBA00047754"/>
    </source>
</evidence>
<dbReference type="SUPFAM" id="SSF51998">
    <property type="entry name" value="PFL-like glycyl radical enzymes"/>
    <property type="match status" value="1"/>
</dbReference>
<keyword evidence="9" id="KW-1185">Reference proteome</keyword>
<accession>A0ABN0Z7Q8</accession>
<dbReference type="EMBL" id="BAAADM010000032">
    <property type="protein sequence ID" value="GAA0437713.1"/>
    <property type="molecule type" value="Genomic_DNA"/>
</dbReference>
<evidence type="ECO:0000259" key="7">
    <source>
        <dbReference type="PROSITE" id="PS00089"/>
    </source>
</evidence>
<gene>
    <name evidence="8" type="ORF">GCM10008983_13270</name>
</gene>
<dbReference type="Gene3D" id="3.20.70.20">
    <property type="match status" value="1"/>
</dbReference>
<dbReference type="Pfam" id="PF02867">
    <property type="entry name" value="Ribonuc_red_lgC"/>
    <property type="match status" value="1"/>
</dbReference>
<evidence type="ECO:0000256" key="2">
    <source>
        <dbReference type="ARBA" id="ARBA00012274"/>
    </source>
</evidence>
<dbReference type="RefSeq" id="WP_343751949.1">
    <property type="nucleotide sequence ID" value="NZ_BAAADM010000032.1"/>
</dbReference>
<protein>
    <recommendedName>
        <fullName evidence="2 6">Ribonucleoside-diphosphate reductase</fullName>
        <ecNumber evidence="2 6">1.17.4.1</ecNumber>
    </recommendedName>
</protein>
<dbReference type="InterPro" id="IPR039718">
    <property type="entry name" value="Rrm1"/>
</dbReference>
<feature type="domain" description="Ribonucleotide reductase large subunit" evidence="7">
    <location>
        <begin position="593"/>
        <end position="615"/>
    </location>
</feature>
<evidence type="ECO:0000313" key="9">
    <source>
        <dbReference type="Proteomes" id="UP001501459"/>
    </source>
</evidence>
<reference evidence="8 9" key="1">
    <citation type="journal article" date="2019" name="Int. J. Syst. Evol. Microbiol.">
        <title>The Global Catalogue of Microorganisms (GCM) 10K type strain sequencing project: providing services to taxonomists for standard genome sequencing and annotation.</title>
        <authorList>
            <consortium name="The Broad Institute Genomics Platform"/>
            <consortium name="The Broad Institute Genome Sequencing Center for Infectious Disease"/>
            <person name="Wu L."/>
            <person name="Ma J."/>
        </authorList>
    </citation>
    <scope>NUCLEOTIDE SEQUENCE [LARGE SCALE GENOMIC DNA]</scope>
    <source>
        <strain evidence="8 9">JCM 12149</strain>
    </source>
</reference>